<dbReference type="Pfam" id="PF02355">
    <property type="entry name" value="SecD_SecF_C"/>
    <property type="match status" value="1"/>
</dbReference>
<sequence length="713" mass="77920">MNRYPLWKYLIIAVSLLLGLLYTLPNFFGESPAVQISPLRMATQADTGLLQRVETTLANAGIDSNGLFLEEGSIKVRFEDTDTQIKAKDLLQSTLGDDYMIALNLLPNSPQWLTELGALPMYLGLDLRGGVHFMLEVDMEGAVSKTLDRHSNDIRSTLREKRISYAGVERLGDTLTVKFRDAESRSQALDELRTTYEDLLFKEEQTNNRFNLTASIRPEAMIQMQDSTVQQNITTLRNRVNELGVAEPIIQKAGADRVIVQLPGVQDTAKAKEILGRTATLEIRMVDEERDLDAALQGRIPFGTELYEERGSGPILVKKQVLLTGDRITDAQPGFNEDNQPAVHIRLDNNGAQIFKKLTRENVGRRMAILLIERNQAEVVTAPVIREEIGGGRVQISGRMTTMEARDVSLLLRAGALAAPMDIIEERTVGPSLGADNIARGFNSTLYGFVAVAIFIMVYYMAFGVISVLALSLNLLLLVGLLSILQATLTLPGMAALALTVGMAIDANVLINERIRDELRAGVSPQLAISAGYERATGTILDSNITTLIAGIALFAFGSGPVKGFAVVLCLGILTSVFTAIFVSRGMVNYMYGSRRKLEVVPIGKIWIPKTDNTRKQFKYAFPQESVVAATESTASPQAQNNKSAAAKAEPVTGNRAGKDTETGSSSETEAIPEESQSSAASENKPEATDNQPQKSTRVRGKRKQTTRKGKKK</sequence>
<reference evidence="16 17" key="1">
    <citation type="submission" date="2016-10" db="EMBL/GenBank/DDBJ databases">
        <authorList>
            <person name="de Groot N.N."/>
        </authorList>
    </citation>
    <scope>NUCLEOTIDE SEQUENCE [LARGE SCALE GENOMIC DNA]</scope>
    <source>
        <strain evidence="16 17">Nm22</strain>
    </source>
</reference>
<dbReference type="Pfam" id="PF21760">
    <property type="entry name" value="SecD_1st"/>
    <property type="match status" value="1"/>
</dbReference>
<keyword evidence="7 10" id="KW-1133">Transmembrane helix</keyword>
<evidence type="ECO:0000256" key="4">
    <source>
        <dbReference type="ARBA" id="ARBA00022519"/>
    </source>
</evidence>
<dbReference type="FunFam" id="1.20.1640.10:FF:000004">
    <property type="entry name" value="Protein translocase subunit SecD"/>
    <property type="match status" value="1"/>
</dbReference>
<evidence type="ECO:0000256" key="11">
    <source>
        <dbReference type="SAM" id="MobiDB-lite"/>
    </source>
</evidence>
<feature type="domain" description="Protein export membrane protein SecD/SecF C-terminal" evidence="12">
    <location>
        <begin position="421"/>
        <end position="591"/>
    </location>
</feature>
<dbReference type="GO" id="GO:0065002">
    <property type="term" value="P:intracellular protein transmembrane transport"/>
    <property type="evidence" value="ECO:0007669"/>
    <property type="project" value="UniProtKB-UniRule"/>
</dbReference>
<dbReference type="AlphaFoldDB" id="A0A1H8GKL7"/>
<proteinExistence type="inferred from homology"/>
<dbReference type="FunFam" id="3.30.1360.200:FF:000002">
    <property type="entry name" value="Preprotein translocase subunit SecD"/>
    <property type="match status" value="1"/>
</dbReference>
<keyword evidence="3 10" id="KW-1003">Cell membrane</keyword>
<evidence type="ECO:0000256" key="8">
    <source>
        <dbReference type="ARBA" id="ARBA00023010"/>
    </source>
</evidence>
<evidence type="ECO:0000256" key="6">
    <source>
        <dbReference type="ARBA" id="ARBA00022927"/>
    </source>
</evidence>
<feature type="domain" description="SecD export protein N-terminal TM" evidence="13">
    <location>
        <begin position="1"/>
        <end position="103"/>
    </location>
</feature>
<dbReference type="PANTHER" id="PTHR30081">
    <property type="entry name" value="PROTEIN-EXPORT MEMBRANE PROTEIN SEC"/>
    <property type="match status" value="1"/>
</dbReference>
<keyword evidence="8 10" id="KW-0811">Translocation</keyword>
<dbReference type="InterPro" id="IPR054384">
    <property type="entry name" value="SecDF_P1_head"/>
</dbReference>
<dbReference type="InterPro" id="IPR005791">
    <property type="entry name" value="SecD"/>
</dbReference>
<evidence type="ECO:0000256" key="2">
    <source>
        <dbReference type="ARBA" id="ARBA00022448"/>
    </source>
</evidence>
<evidence type="ECO:0000256" key="1">
    <source>
        <dbReference type="ARBA" id="ARBA00004651"/>
    </source>
</evidence>
<comment type="similarity">
    <text evidence="10">Belongs to the SecD/SecF family. SecD subfamily.</text>
</comment>
<keyword evidence="5 10" id="KW-0812">Transmembrane</keyword>
<evidence type="ECO:0000256" key="7">
    <source>
        <dbReference type="ARBA" id="ARBA00022989"/>
    </source>
</evidence>
<comment type="subcellular location">
    <subcellularLocation>
        <location evidence="1 10">Cell membrane</location>
        <topology evidence="1 10">Multi-pass membrane protein</topology>
    </subcellularLocation>
</comment>
<dbReference type="Gene3D" id="3.30.70.3400">
    <property type="match status" value="2"/>
</dbReference>
<organism evidence="16 17">
    <name type="scientific">Nitrosomonas marina</name>
    <dbReference type="NCBI Taxonomy" id="917"/>
    <lineage>
        <taxon>Bacteria</taxon>
        <taxon>Pseudomonadati</taxon>
        <taxon>Pseudomonadota</taxon>
        <taxon>Betaproteobacteria</taxon>
        <taxon>Nitrosomonadales</taxon>
        <taxon>Nitrosomonadaceae</taxon>
        <taxon>Nitrosomonas</taxon>
    </lineage>
</organism>
<dbReference type="GO" id="GO:0006605">
    <property type="term" value="P:protein targeting"/>
    <property type="evidence" value="ECO:0007669"/>
    <property type="project" value="UniProtKB-UniRule"/>
</dbReference>
<evidence type="ECO:0000256" key="5">
    <source>
        <dbReference type="ARBA" id="ARBA00022692"/>
    </source>
</evidence>
<comment type="subunit">
    <text evidence="10">Forms a complex with SecF. Part of the essential Sec protein translocation apparatus which comprises SecA, SecYEG and auxiliary proteins SecDF-YajC and YidC.</text>
</comment>
<feature type="region of interest" description="Disordered" evidence="11">
    <location>
        <begin position="632"/>
        <end position="713"/>
    </location>
</feature>
<evidence type="ECO:0000313" key="17">
    <source>
        <dbReference type="Proteomes" id="UP000199459"/>
    </source>
</evidence>
<dbReference type="Gene3D" id="3.30.1360.200">
    <property type="match status" value="1"/>
</dbReference>
<feature type="transmembrane region" description="Helical" evidence="10">
    <location>
        <begin position="564"/>
        <end position="588"/>
    </location>
</feature>
<dbReference type="GO" id="GO:0043952">
    <property type="term" value="P:protein transport by the Sec complex"/>
    <property type="evidence" value="ECO:0007669"/>
    <property type="project" value="UniProtKB-UniRule"/>
</dbReference>
<dbReference type="NCBIfam" id="TIGR01129">
    <property type="entry name" value="secD"/>
    <property type="match status" value="1"/>
</dbReference>
<dbReference type="RefSeq" id="WP_342708041.1">
    <property type="nucleotide sequence ID" value="NZ_FOCP01000018.1"/>
</dbReference>
<keyword evidence="2 10" id="KW-0813">Transport</keyword>
<comment type="caution">
    <text evidence="10">Lacks conserved residue(s) required for the propagation of feature annotation.</text>
</comment>
<keyword evidence="6 10" id="KW-0653">Protein transport</keyword>
<dbReference type="Proteomes" id="UP000199459">
    <property type="component" value="Unassembled WGS sequence"/>
</dbReference>
<evidence type="ECO:0000259" key="12">
    <source>
        <dbReference type="Pfam" id="PF02355"/>
    </source>
</evidence>
<evidence type="ECO:0000256" key="3">
    <source>
        <dbReference type="ARBA" id="ARBA00022475"/>
    </source>
</evidence>
<dbReference type="InterPro" id="IPR027398">
    <property type="entry name" value="SecD-TM"/>
</dbReference>
<comment type="function">
    <text evidence="10">Part of the Sec protein translocase complex. Interacts with the SecYEG preprotein conducting channel. SecDF uses the proton motive force (PMF) to complete protein translocation after the ATP-dependent function of SecA.</text>
</comment>
<name>A0A1H8GKL7_9PROT</name>
<evidence type="ECO:0000313" key="16">
    <source>
        <dbReference type="EMBL" id="SEN44542.1"/>
    </source>
</evidence>
<feature type="domain" description="SecDF P1 head subdomain" evidence="15">
    <location>
        <begin position="306"/>
        <end position="419"/>
    </location>
</feature>
<feature type="compositionally biased region" description="Polar residues" evidence="11">
    <location>
        <begin position="663"/>
        <end position="682"/>
    </location>
</feature>
<dbReference type="STRING" id="917.SAMN05216326_11955"/>
<dbReference type="GO" id="GO:0005886">
    <property type="term" value="C:plasma membrane"/>
    <property type="evidence" value="ECO:0007669"/>
    <property type="project" value="UniProtKB-SubCell"/>
</dbReference>
<gene>
    <name evidence="10" type="primary">secD</name>
    <name evidence="16" type="ORF">SAMN05216325_11878</name>
</gene>
<feature type="transmembrane region" description="Helical" evidence="10">
    <location>
        <begin position="446"/>
        <end position="463"/>
    </location>
</feature>
<dbReference type="SUPFAM" id="SSF82866">
    <property type="entry name" value="Multidrug efflux transporter AcrB transmembrane domain"/>
    <property type="match status" value="1"/>
</dbReference>
<evidence type="ECO:0000259" key="14">
    <source>
        <dbReference type="Pfam" id="PF21760"/>
    </source>
</evidence>
<evidence type="ECO:0000256" key="10">
    <source>
        <dbReference type="HAMAP-Rule" id="MF_01463"/>
    </source>
</evidence>
<evidence type="ECO:0000256" key="9">
    <source>
        <dbReference type="ARBA" id="ARBA00023136"/>
    </source>
</evidence>
<feature type="domain" description="Protein translocase subunit SecDF P1" evidence="14">
    <location>
        <begin position="229"/>
        <end position="288"/>
    </location>
</feature>
<dbReference type="NCBIfam" id="TIGR00916">
    <property type="entry name" value="2A0604s01"/>
    <property type="match status" value="1"/>
</dbReference>
<dbReference type="GO" id="GO:0015450">
    <property type="term" value="F:protein-transporting ATPase activity"/>
    <property type="evidence" value="ECO:0007669"/>
    <property type="project" value="InterPro"/>
</dbReference>
<keyword evidence="9 10" id="KW-0472">Membrane</keyword>
<feature type="transmembrane region" description="Helical" evidence="10">
    <location>
        <begin position="468"/>
        <end position="487"/>
    </location>
</feature>
<dbReference type="FunFam" id="3.30.70.3400:FF:000003">
    <property type="entry name" value="Preprotein translocase subunit SecD"/>
    <property type="match status" value="1"/>
</dbReference>
<feature type="compositionally biased region" description="Basic residues" evidence="11">
    <location>
        <begin position="697"/>
        <end position="713"/>
    </location>
</feature>
<protein>
    <recommendedName>
        <fullName evidence="10">Protein translocase subunit SecD</fullName>
    </recommendedName>
</protein>
<dbReference type="Pfam" id="PF22599">
    <property type="entry name" value="SecDF_P1_head"/>
    <property type="match status" value="1"/>
</dbReference>
<dbReference type="Pfam" id="PF13721">
    <property type="entry name" value="SecD-TM1"/>
    <property type="match status" value="1"/>
</dbReference>
<accession>A0A1H8GKL7</accession>
<dbReference type="InterPro" id="IPR022813">
    <property type="entry name" value="SecD/SecF_arch_bac"/>
</dbReference>
<evidence type="ECO:0000259" key="13">
    <source>
        <dbReference type="Pfam" id="PF13721"/>
    </source>
</evidence>
<dbReference type="PANTHER" id="PTHR30081:SF1">
    <property type="entry name" value="PROTEIN TRANSLOCASE SUBUNIT SECD"/>
    <property type="match status" value="1"/>
</dbReference>
<feature type="compositionally biased region" description="Low complexity" evidence="11">
    <location>
        <begin position="635"/>
        <end position="649"/>
    </location>
</feature>
<dbReference type="EMBL" id="FOCP01000018">
    <property type="protein sequence ID" value="SEN44542.1"/>
    <property type="molecule type" value="Genomic_DNA"/>
</dbReference>
<dbReference type="HAMAP" id="MF_01463_B">
    <property type="entry name" value="SecD_B"/>
    <property type="match status" value="1"/>
</dbReference>
<dbReference type="Gene3D" id="1.20.1640.10">
    <property type="entry name" value="Multidrug efflux transporter AcrB transmembrane domain"/>
    <property type="match status" value="1"/>
</dbReference>
<dbReference type="InterPro" id="IPR048631">
    <property type="entry name" value="SecD_1st"/>
</dbReference>
<keyword evidence="4" id="KW-0997">Cell inner membrane</keyword>
<dbReference type="InterPro" id="IPR055344">
    <property type="entry name" value="SecD_SecF_C_bact"/>
</dbReference>
<evidence type="ECO:0000259" key="15">
    <source>
        <dbReference type="Pfam" id="PF22599"/>
    </source>
</evidence>
<dbReference type="InterPro" id="IPR048634">
    <property type="entry name" value="SecD_SecF_C"/>
</dbReference>